<proteinExistence type="inferred from homology"/>
<dbReference type="GO" id="GO:0005665">
    <property type="term" value="C:RNA polymerase II, core complex"/>
    <property type="evidence" value="ECO:0007669"/>
    <property type="project" value="TreeGrafter"/>
</dbReference>
<gene>
    <name evidence="7" type="ORF">FGO68_gene16801</name>
</gene>
<dbReference type="Pfam" id="PF01191">
    <property type="entry name" value="RNA_pol_Rpb5_C"/>
    <property type="match status" value="1"/>
</dbReference>
<dbReference type="GO" id="GO:0006366">
    <property type="term" value="P:transcription by RNA polymerase II"/>
    <property type="evidence" value="ECO:0007669"/>
    <property type="project" value="TreeGrafter"/>
</dbReference>
<feature type="domain" description="RNA polymerase Rpb5 N-terminal" evidence="6">
    <location>
        <begin position="1"/>
        <end position="81"/>
    </location>
</feature>
<dbReference type="GO" id="GO:0005736">
    <property type="term" value="C:RNA polymerase I complex"/>
    <property type="evidence" value="ECO:0007669"/>
    <property type="project" value="TreeGrafter"/>
</dbReference>
<sequence length="197" mass="22938">MFRIRKTVLSMLKDRGYAVAKKRLNQTMAEFKENYNGQRSSQNQLYVKSDAAAMDDSQAKLLLFFHDDEKLNVESLNSYCLLMLDNKVDHAIIVIKGSTQISKKDLEAMKPCEIEIFYQQELLVNITEHELVPQHSVLTEQEKHDLLKKYRVKDSQLPKIQIEDPIARYYGVKRGQVMKIVRASETAGRYVTYRLAY</sequence>
<dbReference type="GO" id="GO:0006362">
    <property type="term" value="P:transcription elongation by RNA polymerase I"/>
    <property type="evidence" value="ECO:0007669"/>
    <property type="project" value="TreeGrafter"/>
</dbReference>
<dbReference type="OrthoDB" id="248779at2759"/>
<dbReference type="Gene3D" id="3.40.1340.10">
    <property type="entry name" value="RNA polymerase, Rpb5, N-terminal domain"/>
    <property type="match status" value="1"/>
</dbReference>
<dbReference type="FunFam" id="3.90.940.20:FF:000001">
    <property type="entry name" value="DNA-directed RNA polymerases I, II, and III subunit RPABC1"/>
    <property type="match status" value="1"/>
</dbReference>
<name>A0A8J8NL05_HALGN</name>
<organism evidence="7 8">
    <name type="scientific">Halteria grandinella</name>
    <dbReference type="NCBI Taxonomy" id="5974"/>
    <lineage>
        <taxon>Eukaryota</taxon>
        <taxon>Sar</taxon>
        <taxon>Alveolata</taxon>
        <taxon>Ciliophora</taxon>
        <taxon>Intramacronucleata</taxon>
        <taxon>Spirotrichea</taxon>
        <taxon>Stichotrichia</taxon>
        <taxon>Sporadotrichida</taxon>
        <taxon>Halteriidae</taxon>
        <taxon>Halteria</taxon>
    </lineage>
</organism>
<dbReference type="PANTHER" id="PTHR10535">
    <property type="entry name" value="DNA-DIRECTED RNA POLYMERASES I, II, AND III SUBUNIT RPABC1"/>
    <property type="match status" value="1"/>
</dbReference>
<dbReference type="Pfam" id="PF03871">
    <property type="entry name" value="RNA_pol_Rpb5_N"/>
    <property type="match status" value="1"/>
</dbReference>
<dbReference type="InterPro" id="IPR005571">
    <property type="entry name" value="RNA_pol_Rpb5_N"/>
</dbReference>
<dbReference type="Proteomes" id="UP000785679">
    <property type="component" value="Unassembled WGS sequence"/>
</dbReference>
<evidence type="ECO:0000259" key="5">
    <source>
        <dbReference type="Pfam" id="PF01191"/>
    </source>
</evidence>
<keyword evidence="3" id="KW-0539">Nucleus</keyword>
<dbReference type="GO" id="GO:0003899">
    <property type="term" value="F:DNA-directed RNA polymerase activity"/>
    <property type="evidence" value="ECO:0007669"/>
    <property type="project" value="InterPro"/>
</dbReference>
<dbReference type="InterPro" id="IPR036710">
    <property type="entry name" value="RNA_pol_Rpb5_N_sf"/>
</dbReference>
<evidence type="ECO:0000256" key="4">
    <source>
        <dbReference type="ARBA" id="ARBA00025765"/>
    </source>
</evidence>
<accession>A0A8J8NL05</accession>
<dbReference type="SUPFAM" id="SSF53036">
    <property type="entry name" value="Eukaryotic RPB5 N-terminal domain"/>
    <property type="match status" value="1"/>
</dbReference>
<dbReference type="HAMAP" id="MF_00025">
    <property type="entry name" value="RNApol_Rpo5_RPB5"/>
    <property type="match status" value="1"/>
</dbReference>
<keyword evidence="2" id="KW-0804">Transcription</keyword>
<dbReference type="InterPro" id="IPR035913">
    <property type="entry name" value="RPB5-like_sf"/>
</dbReference>
<comment type="caution">
    <text evidence="7">The sequence shown here is derived from an EMBL/GenBank/DDBJ whole genome shotgun (WGS) entry which is preliminary data.</text>
</comment>
<evidence type="ECO:0000313" key="7">
    <source>
        <dbReference type="EMBL" id="TNV76076.1"/>
    </source>
</evidence>
<dbReference type="GO" id="GO:0042797">
    <property type="term" value="P:tRNA transcription by RNA polymerase III"/>
    <property type="evidence" value="ECO:0007669"/>
    <property type="project" value="TreeGrafter"/>
</dbReference>
<protein>
    <submittedName>
        <fullName evidence="7">Uncharacterized protein</fullName>
    </submittedName>
</protein>
<comment type="similarity">
    <text evidence="4">Belongs to the archaeal Rpo5/eukaryotic RPB5 RNA polymerase subunit family.</text>
</comment>
<reference evidence="7" key="1">
    <citation type="submission" date="2019-06" db="EMBL/GenBank/DDBJ databases">
        <authorList>
            <person name="Zheng W."/>
        </authorList>
    </citation>
    <scope>NUCLEOTIDE SEQUENCE</scope>
    <source>
        <strain evidence="7">QDHG01</strain>
    </source>
</reference>
<evidence type="ECO:0000256" key="3">
    <source>
        <dbReference type="ARBA" id="ARBA00023242"/>
    </source>
</evidence>
<dbReference type="NCBIfam" id="NF007129">
    <property type="entry name" value="PRK09570.1"/>
    <property type="match status" value="1"/>
</dbReference>
<evidence type="ECO:0000259" key="6">
    <source>
        <dbReference type="Pfam" id="PF03871"/>
    </source>
</evidence>
<dbReference type="GO" id="GO:0003677">
    <property type="term" value="F:DNA binding"/>
    <property type="evidence" value="ECO:0007669"/>
    <property type="project" value="InterPro"/>
</dbReference>
<dbReference type="GO" id="GO:0005666">
    <property type="term" value="C:RNA polymerase III complex"/>
    <property type="evidence" value="ECO:0007669"/>
    <property type="project" value="TreeGrafter"/>
</dbReference>
<evidence type="ECO:0000313" key="8">
    <source>
        <dbReference type="Proteomes" id="UP000785679"/>
    </source>
</evidence>
<dbReference type="InterPro" id="IPR000783">
    <property type="entry name" value="RNA_pol_subH/Rpb5_C"/>
</dbReference>
<dbReference type="SUPFAM" id="SSF55287">
    <property type="entry name" value="RPB5-like RNA polymerase subunit"/>
    <property type="match status" value="1"/>
</dbReference>
<dbReference type="Gene3D" id="3.90.940.20">
    <property type="entry name" value="RPB5-like RNA polymerase subunit"/>
    <property type="match status" value="1"/>
</dbReference>
<evidence type="ECO:0000256" key="1">
    <source>
        <dbReference type="ARBA" id="ARBA00004123"/>
    </source>
</evidence>
<keyword evidence="8" id="KW-1185">Reference proteome</keyword>
<dbReference type="AlphaFoldDB" id="A0A8J8NL05"/>
<dbReference type="EMBL" id="RRYP01014235">
    <property type="protein sequence ID" value="TNV76076.1"/>
    <property type="molecule type" value="Genomic_DNA"/>
</dbReference>
<dbReference type="PIRSF" id="PIRSF000747">
    <property type="entry name" value="RPB5"/>
    <property type="match status" value="1"/>
</dbReference>
<dbReference type="InterPro" id="IPR014381">
    <property type="entry name" value="Arch_Rpo5/euc_Rpb5"/>
</dbReference>
<comment type="subcellular location">
    <subcellularLocation>
        <location evidence="1">Nucleus</location>
    </subcellularLocation>
</comment>
<feature type="domain" description="RNA polymerase subunit H/Rpb5 C-terminal" evidence="5">
    <location>
        <begin position="124"/>
        <end position="195"/>
    </location>
</feature>
<evidence type="ECO:0000256" key="2">
    <source>
        <dbReference type="ARBA" id="ARBA00023163"/>
    </source>
</evidence>
<dbReference type="PANTHER" id="PTHR10535:SF0">
    <property type="entry name" value="DNA-DIRECTED RNA POLYMERASES I, II, AND III SUBUNIT RPABC1"/>
    <property type="match status" value="1"/>
</dbReference>